<accession>A0A9P4MUP1</accession>
<feature type="transmembrane region" description="Helical" evidence="7">
    <location>
        <begin position="205"/>
        <end position="227"/>
    </location>
</feature>
<evidence type="ECO:0000256" key="2">
    <source>
        <dbReference type="ARBA" id="ARBA00006727"/>
    </source>
</evidence>
<name>A0A9P4MUP1_9PLEO</name>
<dbReference type="InterPro" id="IPR036259">
    <property type="entry name" value="MFS_trans_sf"/>
</dbReference>
<evidence type="ECO:0000256" key="3">
    <source>
        <dbReference type="ARBA" id="ARBA00022448"/>
    </source>
</evidence>
<feature type="transmembrane region" description="Helical" evidence="7">
    <location>
        <begin position="44"/>
        <end position="70"/>
    </location>
</feature>
<dbReference type="Proteomes" id="UP000799536">
    <property type="component" value="Unassembled WGS sequence"/>
</dbReference>
<dbReference type="GO" id="GO:0016020">
    <property type="term" value="C:membrane"/>
    <property type="evidence" value="ECO:0007669"/>
    <property type="project" value="UniProtKB-SubCell"/>
</dbReference>
<feature type="transmembrane region" description="Helical" evidence="7">
    <location>
        <begin position="412"/>
        <end position="433"/>
    </location>
</feature>
<dbReference type="OrthoDB" id="5667at2759"/>
<dbReference type="PANTHER" id="PTHR11360:SF224">
    <property type="entry name" value="MAJOR FACILITATOR SUPERFAMILY (MFS) PROFILE DOMAIN-CONTAINING PROTEIN-RELATED"/>
    <property type="match status" value="1"/>
</dbReference>
<reference evidence="8" key="1">
    <citation type="journal article" date="2020" name="Stud. Mycol.">
        <title>101 Dothideomycetes genomes: a test case for predicting lifestyles and emergence of pathogens.</title>
        <authorList>
            <person name="Haridas S."/>
            <person name="Albert R."/>
            <person name="Binder M."/>
            <person name="Bloem J."/>
            <person name="Labutti K."/>
            <person name="Salamov A."/>
            <person name="Andreopoulos B."/>
            <person name="Baker S."/>
            <person name="Barry K."/>
            <person name="Bills G."/>
            <person name="Bluhm B."/>
            <person name="Cannon C."/>
            <person name="Castanera R."/>
            <person name="Culley D."/>
            <person name="Daum C."/>
            <person name="Ezra D."/>
            <person name="Gonzalez J."/>
            <person name="Henrissat B."/>
            <person name="Kuo A."/>
            <person name="Liang C."/>
            <person name="Lipzen A."/>
            <person name="Lutzoni F."/>
            <person name="Magnuson J."/>
            <person name="Mondo S."/>
            <person name="Nolan M."/>
            <person name="Ohm R."/>
            <person name="Pangilinan J."/>
            <person name="Park H.-J."/>
            <person name="Ramirez L."/>
            <person name="Alfaro M."/>
            <person name="Sun H."/>
            <person name="Tritt A."/>
            <person name="Yoshinaga Y."/>
            <person name="Zwiers L.-H."/>
            <person name="Turgeon B."/>
            <person name="Goodwin S."/>
            <person name="Spatafora J."/>
            <person name="Crous P."/>
            <person name="Grigoriev I."/>
        </authorList>
    </citation>
    <scope>NUCLEOTIDE SEQUENCE</scope>
    <source>
        <strain evidence="8">ATCC 74209</strain>
    </source>
</reference>
<comment type="similarity">
    <text evidence="2">Belongs to the major facilitator superfamily. Monocarboxylate porter (TC 2.A.1.13) family.</text>
</comment>
<evidence type="ECO:0000256" key="4">
    <source>
        <dbReference type="ARBA" id="ARBA00022692"/>
    </source>
</evidence>
<dbReference type="InterPro" id="IPR050327">
    <property type="entry name" value="Proton-linked_MCT"/>
</dbReference>
<evidence type="ECO:0000313" key="9">
    <source>
        <dbReference type="Proteomes" id="UP000799536"/>
    </source>
</evidence>
<feature type="transmembrane region" description="Helical" evidence="7">
    <location>
        <begin position="173"/>
        <end position="193"/>
    </location>
</feature>
<feature type="transmembrane region" description="Helical" evidence="7">
    <location>
        <begin position="82"/>
        <end position="103"/>
    </location>
</feature>
<feature type="transmembrane region" description="Helical" evidence="7">
    <location>
        <begin position="115"/>
        <end position="135"/>
    </location>
</feature>
<feature type="transmembrane region" description="Helical" evidence="7">
    <location>
        <begin position="284"/>
        <end position="303"/>
    </location>
</feature>
<comment type="caution">
    <text evidence="8">The sequence shown here is derived from an EMBL/GenBank/DDBJ whole genome shotgun (WGS) entry which is preliminary data.</text>
</comment>
<proteinExistence type="inferred from homology"/>
<feature type="transmembrane region" description="Helical" evidence="7">
    <location>
        <begin position="385"/>
        <end position="406"/>
    </location>
</feature>
<dbReference type="SUPFAM" id="SSF103473">
    <property type="entry name" value="MFS general substrate transporter"/>
    <property type="match status" value="1"/>
</dbReference>
<evidence type="ECO:0000313" key="8">
    <source>
        <dbReference type="EMBL" id="KAF2203257.1"/>
    </source>
</evidence>
<dbReference type="Gene3D" id="1.20.1250.20">
    <property type="entry name" value="MFS general substrate transporter like domains"/>
    <property type="match status" value="2"/>
</dbReference>
<keyword evidence="6 7" id="KW-0472">Membrane</keyword>
<sequence length="449" mass="48227">MRAAIPLNHYSSEQTLVDRNGENVERCDTQHAIKRSDAYPDGGVKAWLVVAGAWSLLFVSSGWINCIGIFQAQYEAHQLQHLTSSTIAWIPSLETFVMFASGLPVGTLYDSLGPVPLMFVGTFLHIFGVSMITLSSQYYQILLSQSICSALGASCLFYAALNATTTWFMRRRALALSIVISGASVGGVVLPIMVQQLMGKIGFAWSLRAADLLMLILCIFAIFTVRSRISPKLQRFSYQAYVNPFRELVFATFTCGSFFFFWGMFIPFNYIMVQAEATHVSDTLIDYLVAILNGASLFGRLISGYAADRLGLYNTLIANSLLSALLCLTLWIAGGSSAGVIVSFAAAYGFTSGAFIALAPVCVAKTALMVPGKLGGGLESIGVRQGVYFAAIAPAALTSNPIAGAIRGAQGGGFLGLKIWTGGALLVGTTVLVGTRWAQMGRRWGWIEG</sequence>
<keyword evidence="3" id="KW-0813">Transport</keyword>
<keyword evidence="4 7" id="KW-0812">Transmembrane</keyword>
<evidence type="ECO:0000256" key="1">
    <source>
        <dbReference type="ARBA" id="ARBA00004141"/>
    </source>
</evidence>
<organism evidence="8 9">
    <name type="scientific">Delitschia confertaspora ATCC 74209</name>
    <dbReference type="NCBI Taxonomy" id="1513339"/>
    <lineage>
        <taxon>Eukaryota</taxon>
        <taxon>Fungi</taxon>
        <taxon>Dikarya</taxon>
        <taxon>Ascomycota</taxon>
        <taxon>Pezizomycotina</taxon>
        <taxon>Dothideomycetes</taxon>
        <taxon>Pleosporomycetidae</taxon>
        <taxon>Pleosporales</taxon>
        <taxon>Delitschiaceae</taxon>
        <taxon>Delitschia</taxon>
    </lineage>
</organism>
<protein>
    <submittedName>
        <fullName evidence="8">MFS general substrate transporter</fullName>
    </submittedName>
</protein>
<evidence type="ECO:0000256" key="5">
    <source>
        <dbReference type="ARBA" id="ARBA00022989"/>
    </source>
</evidence>
<evidence type="ECO:0000256" key="6">
    <source>
        <dbReference type="ARBA" id="ARBA00023136"/>
    </source>
</evidence>
<dbReference type="EMBL" id="ML993908">
    <property type="protein sequence ID" value="KAF2203257.1"/>
    <property type="molecule type" value="Genomic_DNA"/>
</dbReference>
<keyword evidence="5 7" id="KW-1133">Transmembrane helix</keyword>
<feature type="transmembrane region" description="Helical" evidence="7">
    <location>
        <begin position="340"/>
        <end position="364"/>
    </location>
</feature>
<dbReference type="AlphaFoldDB" id="A0A9P4MUP1"/>
<gene>
    <name evidence="8" type="ORF">GQ43DRAFT_367280</name>
</gene>
<dbReference type="PANTHER" id="PTHR11360">
    <property type="entry name" value="MONOCARBOXYLATE TRANSPORTER"/>
    <property type="match status" value="1"/>
</dbReference>
<evidence type="ECO:0000256" key="7">
    <source>
        <dbReference type="SAM" id="Phobius"/>
    </source>
</evidence>
<keyword evidence="9" id="KW-1185">Reference proteome</keyword>
<comment type="subcellular location">
    <subcellularLocation>
        <location evidence="1">Membrane</location>
        <topology evidence="1">Multi-pass membrane protein</topology>
    </subcellularLocation>
</comment>
<feature type="transmembrane region" description="Helical" evidence="7">
    <location>
        <begin position="141"/>
        <end position="161"/>
    </location>
</feature>
<dbReference type="Pfam" id="PF07690">
    <property type="entry name" value="MFS_1"/>
    <property type="match status" value="1"/>
</dbReference>
<feature type="transmembrane region" description="Helical" evidence="7">
    <location>
        <begin position="248"/>
        <end position="272"/>
    </location>
</feature>
<dbReference type="InterPro" id="IPR011701">
    <property type="entry name" value="MFS"/>
</dbReference>
<dbReference type="GO" id="GO:0022857">
    <property type="term" value="F:transmembrane transporter activity"/>
    <property type="evidence" value="ECO:0007669"/>
    <property type="project" value="InterPro"/>
</dbReference>
<feature type="transmembrane region" description="Helical" evidence="7">
    <location>
        <begin position="310"/>
        <end position="334"/>
    </location>
</feature>